<dbReference type="SUPFAM" id="SSF56672">
    <property type="entry name" value="DNA/RNA polymerases"/>
    <property type="match status" value="1"/>
</dbReference>
<dbReference type="InterPro" id="IPR000477">
    <property type="entry name" value="RT_dom"/>
</dbReference>
<dbReference type="InterPro" id="IPR041577">
    <property type="entry name" value="RT_RNaseH_2"/>
</dbReference>
<keyword evidence="3" id="KW-1185">Reference proteome</keyword>
<dbReference type="PROSITE" id="PS50878">
    <property type="entry name" value="RT_POL"/>
    <property type="match status" value="1"/>
</dbReference>
<dbReference type="Proteomes" id="UP001454036">
    <property type="component" value="Unassembled WGS sequence"/>
</dbReference>
<dbReference type="Gene3D" id="3.30.70.270">
    <property type="match status" value="2"/>
</dbReference>
<evidence type="ECO:0000259" key="1">
    <source>
        <dbReference type="PROSITE" id="PS50878"/>
    </source>
</evidence>
<comment type="caution">
    <text evidence="2">The sequence shown here is derived from an EMBL/GenBank/DDBJ whole genome shotgun (WGS) entry which is preliminary data.</text>
</comment>
<dbReference type="InterPro" id="IPR051320">
    <property type="entry name" value="Viral_Replic_Matur_Polypro"/>
</dbReference>
<dbReference type="EMBL" id="BAABME010001739">
    <property type="protein sequence ID" value="GAA0151203.1"/>
    <property type="molecule type" value="Genomic_DNA"/>
</dbReference>
<dbReference type="InterPro" id="IPR043502">
    <property type="entry name" value="DNA/RNA_pol_sf"/>
</dbReference>
<sequence>MPFGLKTAPSLVQKAMTKIFEPLLPNALIYIDDILLFSSDPSSHFELLLKFHDIVQSYGIMLSEKKIIIGEERIDFLGLHISEETFPDENLTFKQVQQFLGIVKYMADFIHNLTKYRSIQNATKWDEKCAEAVKELKQLTKTLLALQIPSPGKRILQTDAGDYFWGAVLLEEDGYDKRHICGYKSGAFKDSKKY</sequence>
<dbReference type="Pfam" id="PF00078">
    <property type="entry name" value="RVT_1"/>
    <property type="match status" value="1"/>
</dbReference>
<dbReference type="InterPro" id="IPR043128">
    <property type="entry name" value="Rev_trsase/Diguanyl_cyclase"/>
</dbReference>
<dbReference type="PANTHER" id="PTHR33064">
    <property type="entry name" value="POL PROTEIN"/>
    <property type="match status" value="1"/>
</dbReference>
<reference evidence="2 3" key="1">
    <citation type="submission" date="2024-01" db="EMBL/GenBank/DDBJ databases">
        <title>The complete chloroplast genome sequence of Lithospermum erythrorhizon: insights into the phylogenetic relationship among Boraginaceae species and the maternal lineages of purple gromwells.</title>
        <authorList>
            <person name="Okada T."/>
            <person name="Watanabe K."/>
        </authorList>
    </citation>
    <scope>NUCLEOTIDE SEQUENCE [LARGE SCALE GENOMIC DNA]</scope>
</reference>
<dbReference type="PANTHER" id="PTHR33064:SF37">
    <property type="entry name" value="RIBONUCLEASE H"/>
    <property type="match status" value="1"/>
</dbReference>
<gene>
    <name evidence="2" type="ORF">LIER_09975</name>
</gene>
<evidence type="ECO:0000313" key="2">
    <source>
        <dbReference type="EMBL" id="GAA0151203.1"/>
    </source>
</evidence>
<accession>A0AAV3PLX4</accession>
<protein>
    <recommendedName>
        <fullName evidence="1">Reverse transcriptase domain-containing protein</fullName>
    </recommendedName>
</protein>
<evidence type="ECO:0000313" key="3">
    <source>
        <dbReference type="Proteomes" id="UP001454036"/>
    </source>
</evidence>
<dbReference type="Pfam" id="PF17919">
    <property type="entry name" value="RT_RNaseH_2"/>
    <property type="match status" value="1"/>
</dbReference>
<organism evidence="2 3">
    <name type="scientific">Lithospermum erythrorhizon</name>
    <name type="common">Purple gromwell</name>
    <name type="synonym">Lithospermum officinale var. erythrorhizon</name>
    <dbReference type="NCBI Taxonomy" id="34254"/>
    <lineage>
        <taxon>Eukaryota</taxon>
        <taxon>Viridiplantae</taxon>
        <taxon>Streptophyta</taxon>
        <taxon>Embryophyta</taxon>
        <taxon>Tracheophyta</taxon>
        <taxon>Spermatophyta</taxon>
        <taxon>Magnoliopsida</taxon>
        <taxon>eudicotyledons</taxon>
        <taxon>Gunneridae</taxon>
        <taxon>Pentapetalae</taxon>
        <taxon>asterids</taxon>
        <taxon>lamiids</taxon>
        <taxon>Boraginales</taxon>
        <taxon>Boraginaceae</taxon>
        <taxon>Boraginoideae</taxon>
        <taxon>Lithospermeae</taxon>
        <taxon>Lithospermum</taxon>
    </lineage>
</organism>
<dbReference type="AlphaFoldDB" id="A0AAV3PLX4"/>
<proteinExistence type="predicted"/>
<feature type="domain" description="Reverse transcriptase" evidence="1">
    <location>
        <begin position="1"/>
        <end position="81"/>
    </location>
</feature>
<name>A0AAV3PLX4_LITER</name>